<dbReference type="RefSeq" id="XP_016210845.1">
    <property type="nucleotide sequence ID" value="XM_016361270.1"/>
</dbReference>
<dbReference type="OrthoDB" id="191139at2759"/>
<dbReference type="Pfam" id="PF00106">
    <property type="entry name" value="adh_short"/>
    <property type="match status" value="1"/>
</dbReference>
<dbReference type="PANTHER" id="PTHR43544:SF32">
    <property type="entry name" value="CHAIN DEHYDROGENASE, PUTATIVE (AFU_ORTHOLOGUE AFUA_5G01530)-RELATED"/>
    <property type="match status" value="1"/>
</dbReference>
<evidence type="ECO:0000313" key="3">
    <source>
        <dbReference type="EMBL" id="KIW00976.1"/>
    </source>
</evidence>
<keyword evidence="4" id="KW-1185">Reference proteome</keyword>
<dbReference type="GO" id="GO:0016491">
    <property type="term" value="F:oxidoreductase activity"/>
    <property type="evidence" value="ECO:0007669"/>
    <property type="project" value="TreeGrafter"/>
</dbReference>
<organism evidence="3 4">
    <name type="scientific">Verruconis gallopava</name>
    <dbReference type="NCBI Taxonomy" id="253628"/>
    <lineage>
        <taxon>Eukaryota</taxon>
        <taxon>Fungi</taxon>
        <taxon>Dikarya</taxon>
        <taxon>Ascomycota</taxon>
        <taxon>Pezizomycotina</taxon>
        <taxon>Dothideomycetes</taxon>
        <taxon>Pleosporomycetidae</taxon>
        <taxon>Venturiales</taxon>
        <taxon>Sympoventuriaceae</taxon>
        <taxon>Verruconis</taxon>
    </lineage>
</organism>
<dbReference type="GO" id="GO:0019748">
    <property type="term" value="P:secondary metabolic process"/>
    <property type="evidence" value="ECO:0007669"/>
    <property type="project" value="TreeGrafter"/>
</dbReference>
<gene>
    <name evidence="3" type="ORF">PV09_07499</name>
</gene>
<dbReference type="EMBL" id="KN847558">
    <property type="protein sequence ID" value="KIW00976.1"/>
    <property type="molecule type" value="Genomic_DNA"/>
</dbReference>
<name>A0A0D1XFK8_9PEZI</name>
<comment type="similarity">
    <text evidence="1 2">Belongs to the short-chain dehydrogenases/reductases (SDR) family.</text>
</comment>
<dbReference type="GO" id="GO:0005737">
    <property type="term" value="C:cytoplasm"/>
    <property type="evidence" value="ECO:0007669"/>
    <property type="project" value="TreeGrafter"/>
</dbReference>
<evidence type="ECO:0000256" key="1">
    <source>
        <dbReference type="ARBA" id="ARBA00006484"/>
    </source>
</evidence>
<dbReference type="InParanoid" id="A0A0D1XFK8"/>
<evidence type="ECO:0000313" key="4">
    <source>
        <dbReference type="Proteomes" id="UP000053259"/>
    </source>
</evidence>
<sequence>MDLMKANQQTGYKMEAHLIRLGSARRTSVDSSGSKFRFWACKRWLETRRWCSSPVRAERTVLSVAQRLTWSVAGANSGIGFETAKLFATTSDEFCVILACRTRAKGEEAVSRIQAEGAAKGELYAVQLDVSDASSIRQAVERVSSDVGRVDFLINNAGINVQMPDLATQMRCLFAVNTAGQAAVTEAFKPLVQKSDRPRIVFVSSSVGSIGLRCDPSNKSYHGSAIAYRVSKAGLNMLAACYAKELGEQFGCKVWALDPGLVATNLTGDADRLRQRGAAEPVTSARTIMATCLGERDGEVGKLIHKDGVHPW</sequence>
<dbReference type="Proteomes" id="UP000053259">
    <property type="component" value="Unassembled WGS sequence"/>
</dbReference>
<proteinExistence type="inferred from homology"/>
<dbReference type="AlphaFoldDB" id="A0A0D1XFK8"/>
<dbReference type="STRING" id="253628.A0A0D1XFK8"/>
<reference evidence="3 4" key="1">
    <citation type="submission" date="2015-01" db="EMBL/GenBank/DDBJ databases">
        <title>The Genome Sequence of Ochroconis gallopava CBS43764.</title>
        <authorList>
            <consortium name="The Broad Institute Genomics Platform"/>
            <person name="Cuomo C."/>
            <person name="de Hoog S."/>
            <person name="Gorbushina A."/>
            <person name="Stielow B."/>
            <person name="Teixiera M."/>
            <person name="Abouelleil A."/>
            <person name="Chapman S.B."/>
            <person name="Priest M."/>
            <person name="Young S.K."/>
            <person name="Wortman J."/>
            <person name="Nusbaum C."/>
            <person name="Birren B."/>
        </authorList>
    </citation>
    <scope>NUCLEOTIDE SEQUENCE [LARGE SCALE GENOMIC DNA]</scope>
    <source>
        <strain evidence="3 4">CBS 43764</strain>
    </source>
</reference>
<dbReference type="Gene3D" id="3.40.50.720">
    <property type="entry name" value="NAD(P)-binding Rossmann-like Domain"/>
    <property type="match status" value="1"/>
</dbReference>
<dbReference type="PRINTS" id="PR00081">
    <property type="entry name" value="GDHRDH"/>
</dbReference>
<dbReference type="InterPro" id="IPR051468">
    <property type="entry name" value="Fungal_SecMetab_SDRs"/>
</dbReference>
<evidence type="ECO:0000256" key="2">
    <source>
        <dbReference type="RuleBase" id="RU000363"/>
    </source>
</evidence>
<dbReference type="GeneID" id="27315472"/>
<evidence type="ECO:0008006" key="5">
    <source>
        <dbReference type="Google" id="ProtNLM"/>
    </source>
</evidence>
<dbReference type="SUPFAM" id="SSF51735">
    <property type="entry name" value="NAD(P)-binding Rossmann-fold domains"/>
    <property type="match status" value="1"/>
</dbReference>
<accession>A0A0D1XFK8</accession>
<dbReference type="PRINTS" id="PR00080">
    <property type="entry name" value="SDRFAMILY"/>
</dbReference>
<dbReference type="PANTHER" id="PTHR43544">
    <property type="entry name" value="SHORT-CHAIN DEHYDROGENASE/REDUCTASE"/>
    <property type="match status" value="1"/>
</dbReference>
<dbReference type="InterPro" id="IPR036291">
    <property type="entry name" value="NAD(P)-bd_dom_sf"/>
</dbReference>
<protein>
    <recommendedName>
        <fullName evidence="5">Short chain dehydrogenase</fullName>
    </recommendedName>
</protein>
<dbReference type="InterPro" id="IPR002347">
    <property type="entry name" value="SDR_fam"/>
</dbReference>
<dbReference type="VEuPathDB" id="FungiDB:PV09_07499"/>